<reference evidence="6 7" key="1">
    <citation type="submission" date="2023-09" db="EMBL/GenBank/DDBJ databases">
        <title>Pangenome analysis of Batrachochytrium dendrobatidis and related Chytrids.</title>
        <authorList>
            <person name="Yacoub M.N."/>
            <person name="Stajich J.E."/>
            <person name="James T.Y."/>
        </authorList>
    </citation>
    <scope>NUCLEOTIDE SEQUENCE [LARGE SCALE GENOMIC DNA]</scope>
    <source>
        <strain evidence="6 7">JEL0888</strain>
    </source>
</reference>
<dbReference type="InterPro" id="IPR011025">
    <property type="entry name" value="GproteinA_insert"/>
</dbReference>
<dbReference type="SMART" id="SM00275">
    <property type="entry name" value="G_alpha"/>
    <property type="match status" value="1"/>
</dbReference>
<comment type="caution">
    <text evidence="6">The sequence shown here is derived from an EMBL/GenBank/DDBJ whole genome shotgun (WGS) entry which is preliminary data.</text>
</comment>
<dbReference type="InterPro" id="IPR027417">
    <property type="entry name" value="P-loop_NTPase"/>
</dbReference>
<dbReference type="CDD" id="cd00066">
    <property type="entry name" value="G-alpha"/>
    <property type="match status" value="1"/>
</dbReference>
<keyword evidence="7" id="KW-1185">Reference proteome</keyword>
<keyword evidence="2" id="KW-0547">Nucleotide-binding</keyword>
<protein>
    <submittedName>
        <fullName evidence="6">Uncharacterized protein</fullName>
    </submittedName>
</protein>
<evidence type="ECO:0000313" key="7">
    <source>
        <dbReference type="Proteomes" id="UP001527925"/>
    </source>
</evidence>
<dbReference type="InterPro" id="IPR001019">
    <property type="entry name" value="Gprotein_alpha_su"/>
</dbReference>
<dbReference type="PRINTS" id="PR00318">
    <property type="entry name" value="GPROTEINA"/>
</dbReference>
<organism evidence="6 7">
    <name type="scientific">Polyrhizophydium stewartii</name>
    <dbReference type="NCBI Taxonomy" id="2732419"/>
    <lineage>
        <taxon>Eukaryota</taxon>
        <taxon>Fungi</taxon>
        <taxon>Fungi incertae sedis</taxon>
        <taxon>Chytridiomycota</taxon>
        <taxon>Chytridiomycota incertae sedis</taxon>
        <taxon>Chytridiomycetes</taxon>
        <taxon>Rhizophydiales</taxon>
        <taxon>Rhizophydiales incertae sedis</taxon>
        <taxon>Polyrhizophydium</taxon>
    </lineage>
</organism>
<evidence type="ECO:0000256" key="1">
    <source>
        <dbReference type="ARBA" id="ARBA00022723"/>
    </source>
</evidence>
<evidence type="ECO:0000256" key="4">
    <source>
        <dbReference type="ARBA" id="ARBA00023224"/>
    </source>
</evidence>
<feature type="region of interest" description="Disordered" evidence="5">
    <location>
        <begin position="1"/>
        <end position="25"/>
    </location>
</feature>
<keyword evidence="1" id="KW-0479">Metal-binding</keyword>
<dbReference type="Gene3D" id="3.40.50.300">
    <property type="entry name" value="P-loop containing nucleotide triphosphate hydrolases"/>
    <property type="match status" value="1"/>
</dbReference>
<dbReference type="Pfam" id="PF00503">
    <property type="entry name" value="G-alpha"/>
    <property type="match status" value="1"/>
</dbReference>
<keyword evidence="3" id="KW-0342">GTP-binding</keyword>
<evidence type="ECO:0000256" key="3">
    <source>
        <dbReference type="ARBA" id="ARBA00023134"/>
    </source>
</evidence>
<evidence type="ECO:0000313" key="6">
    <source>
        <dbReference type="EMBL" id="KAL2915029.1"/>
    </source>
</evidence>
<dbReference type="SUPFAM" id="SSF52540">
    <property type="entry name" value="P-loop containing nucleoside triphosphate hydrolases"/>
    <property type="match status" value="1"/>
</dbReference>
<accession>A0ABR4N6C9</accession>
<dbReference type="Gene3D" id="1.10.400.10">
    <property type="entry name" value="GI Alpha 1, domain 2-like"/>
    <property type="match status" value="1"/>
</dbReference>
<name>A0ABR4N6C9_9FUNG</name>
<dbReference type="Proteomes" id="UP001527925">
    <property type="component" value="Unassembled WGS sequence"/>
</dbReference>
<evidence type="ECO:0000256" key="5">
    <source>
        <dbReference type="SAM" id="MobiDB-lite"/>
    </source>
</evidence>
<proteinExistence type="predicted"/>
<dbReference type="PROSITE" id="PS51882">
    <property type="entry name" value="G_ALPHA"/>
    <property type="match status" value="1"/>
</dbReference>
<dbReference type="EMBL" id="JADGIZ020000027">
    <property type="protein sequence ID" value="KAL2915029.1"/>
    <property type="molecule type" value="Genomic_DNA"/>
</dbReference>
<dbReference type="SUPFAM" id="SSF47895">
    <property type="entry name" value="Transducin (alpha subunit), insertion domain"/>
    <property type="match status" value="1"/>
</dbReference>
<dbReference type="PANTHER" id="PTHR10218">
    <property type="entry name" value="GTP-BINDING PROTEIN ALPHA SUBUNIT"/>
    <property type="match status" value="1"/>
</dbReference>
<sequence length="362" mass="41047">MSGETAPPAAQPPETEEERHAREVSAAIDRQIEADRRKMLLERDDPRLLILGSGDSGKTTLLKQMRLFYGSGFGPDEVEHYRRLILENIVNSMAAFIRIADRLGREIACVAEKAHFLAYSHQGRTILPRDLLPVIATLWADPAILAAVPHGYKHHVQETAPYFLSRVATVGQPNYVPTNEDILHVRSPTLAVSETIFKIGIHNYHIYDVGGQRGLRKQWAPFFDNCHTVLFVTSLSSFDQNLEEEDKPFNRLQDAIELFGGVVNNQLLARAEIILFLNKKDIFEEKLKTIKFADHFPRYNGPNDHENISRYIAALYKAQRQNAERQVMIHRTCCTDTRNMEIVVARLIEGLTRSALARIGAL</sequence>
<gene>
    <name evidence="6" type="ORF">HK105_205351</name>
</gene>
<evidence type="ECO:0000256" key="2">
    <source>
        <dbReference type="ARBA" id="ARBA00022741"/>
    </source>
</evidence>
<keyword evidence="4" id="KW-0807">Transducer</keyword>
<dbReference type="PANTHER" id="PTHR10218:SF302">
    <property type="entry name" value="GUANINE NUCLEOTIDE-BINDING PROTEIN ALPHA-5 SUBUNIT"/>
    <property type="match status" value="1"/>
</dbReference>